<reference evidence="2" key="1">
    <citation type="submission" date="2020-04" db="EMBL/GenBank/DDBJ databases">
        <authorList>
            <person name="Chiriac C."/>
            <person name="Salcher M."/>
            <person name="Ghai R."/>
            <person name="Kavagutti S V."/>
        </authorList>
    </citation>
    <scope>NUCLEOTIDE SEQUENCE</scope>
</reference>
<evidence type="ECO:0000313" key="2">
    <source>
        <dbReference type="EMBL" id="CAB4127253.1"/>
    </source>
</evidence>
<proteinExistence type="predicted"/>
<dbReference type="InterPro" id="IPR038727">
    <property type="entry name" value="NadR/Ttd14_AAA_dom"/>
</dbReference>
<dbReference type="Pfam" id="PF13521">
    <property type="entry name" value="AAA_28"/>
    <property type="match status" value="1"/>
</dbReference>
<dbReference type="Gene3D" id="3.40.50.300">
    <property type="entry name" value="P-loop containing nucleotide triphosphate hydrolases"/>
    <property type="match status" value="1"/>
</dbReference>
<sequence length="189" mass="21371">MLVSIMGSPCSGKTTVAAKVFAALKEQGFSSEFITEQARSYIAERKYNQQSQNLSLNDSDQVEIFERQYKQENFFSYSAHQNTVILCDSSSLNSILYMTPELAGTEFINRKILKSLKNINCIFYCKPLSTYDSEDVNRVHDQNFALELDKKILSFAESNNITFDGILHGTATERANQMLTTILSKMVNS</sequence>
<gene>
    <name evidence="2" type="ORF">UFOVP75_104</name>
</gene>
<organism evidence="2">
    <name type="scientific">uncultured Caudovirales phage</name>
    <dbReference type="NCBI Taxonomy" id="2100421"/>
    <lineage>
        <taxon>Viruses</taxon>
        <taxon>Duplodnaviria</taxon>
        <taxon>Heunggongvirae</taxon>
        <taxon>Uroviricota</taxon>
        <taxon>Caudoviricetes</taxon>
        <taxon>Peduoviridae</taxon>
        <taxon>Maltschvirus</taxon>
        <taxon>Maltschvirus maltsch</taxon>
    </lineage>
</organism>
<accession>A0A6J5L214</accession>
<name>A0A6J5L214_9CAUD</name>
<protein>
    <submittedName>
        <fullName evidence="2">NK domain containing protein</fullName>
    </submittedName>
</protein>
<evidence type="ECO:0000259" key="1">
    <source>
        <dbReference type="Pfam" id="PF13521"/>
    </source>
</evidence>
<feature type="domain" description="NadR/Ttd14 AAA" evidence="1">
    <location>
        <begin position="3"/>
        <end position="172"/>
    </location>
</feature>
<dbReference type="EMBL" id="LR796209">
    <property type="protein sequence ID" value="CAB4127253.1"/>
    <property type="molecule type" value="Genomic_DNA"/>
</dbReference>
<dbReference type="InterPro" id="IPR027417">
    <property type="entry name" value="P-loop_NTPase"/>
</dbReference>
<dbReference type="SUPFAM" id="SSF52540">
    <property type="entry name" value="P-loop containing nucleoside triphosphate hydrolases"/>
    <property type="match status" value="1"/>
</dbReference>